<dbReference type="CDD" id="cd06225">
    <property type="entry name" value="HAMP"/>
    <property type="match status" value="5"/>
</dbReference>
<dbReference type="SMART" id="SM00448">
    <property type="entry name" value="REC"/>
    <property type="match status" value="1"/>
</dbReference>
<evidence type="ECO:0000313" key="17">
    <source>
        <dbReference type="Proteomes" id="UP000285146"/>
    </source>
</evidence>
<dbReference type="SMART" id="SM00387">
    <property type="entry name" value="HATPase_c"/>
    <property type="match status" value="1"/>
</dbReference>
<feature type="region of interest" description="Disordered" evidence="12">
    <location>
        <begin position="20"/>
        <end position="47"/>
    </location>
</feature>
<protein>
    <recommendedName>
        <fullName evidence="2">histidine kinase</fullName>
        <ecNumber evidence="2">2.7.13.3</ecNumber>
    </recommendedName>
</protein>
<feature type="domain" description="Histidine kinase" evidence="13">
    <location>
        <begin position="730"/>
        <end position="953"/>
    </location>
</feature>
<dbReference type="EMBL" id="LKEB01000001">
    <property type="protein sequence ID" value="ROW18438.1"/>
    <property type="molecule type" value="Genomic_DNA"/>
</dbReference>
<keyword evidence="11" id="KW-0175">Coiled coil</keyword>
<keyword evidence="3 10" id="KW-0597">Phosphoprotein</keyword>
<dbReference type="InterPro" id="IPR005467">
    <property type="entry name" value="His_kinase_dom"/>
</dbReference>
<dbReference type="InterPro" id="IPR036097">
    <property type="entry name" value="HisK_dim/P_sf"/>
</dbReference>
<keyword evidence="9" id="KW-0902">Two-component regulatory system</keyword>
<feature type="region of interest" description="Disordered" evidence="12">
    <location>
        <begin position="67"/>
        <end position="112"/>
    </location>
</feature>
<dbReference type="CDD" id="cd17546">
    <property type="entry name" value="REC_hyHK_CKI1_RcsC-like"/>
    <property type="match status" value="1"/>
</dbReference>
<dbReference type="CDD" id="cd00082">
    <property type="entry name" value="HisKA"/>
    <property type="match status" value="1"/>
</dbReference>
<dbReference type="InParanoid" id="A0A423XPJ6"/>
<dbReference type="SUPFAM" id="SSF58104">
    <property type="entry name" value="Methyl-accepting chemotaxis protein (MCP) signaling domain"/>
    <property type="match status" value="1"/>
</dbReference>
<feature type="compositionally biased region" description="Polar residues" evidence="12">
    <location>
        <begin position="67"/>
        <end position="82"/>
    </location>
</feature>
<dbReference type="Proteomes" id="UP000285146">
    <property type="component" value="Unassembled WGS sequence"/>
</dbReference>
<feature type="coiled-coil region" evidence="11">
    <location>
        <begin position="131"/>
        <end position="165"/>
    </location>
</feature>
<dbReference type="Gene3D" id="3.30.565.10">
    <property type="entry name" value="Histidine kinase-like ATPase, C-terminal domain"/>
    <property type="match status" value="1"/>
</dbReference>
<feature type="modified residue" description="4-aspartylphosphate" evidence="10">
    <location>
        <position position="1150"/>
    </location>
</feature>
<dbReference type="PROSITE" id="PS50885">
    <property type="entry name" value="HAMP"/>
    <property type="match status" value="6"/>
</dbReference>
<dbReference type="PRINTS" id="PR00344">
    <property type="entry name" value="BCTRLSENSOR"/>
</dbReference>
<evidence type="ECO:0000256" key="8">
    <source>
        <dbReference type="ARBA" id="ARBA00022840"/>
    </source>
</evidence>
<feature type="domain" description="HAMP" evidence="15">
    <location>
        <begin position="656"/>
        <end position="708"/>
    </location>
</feature>
<dbReference type="EC" id="2.7.13.3" evidence="2"/>
<feature type="region of interest" description="Disordered" evidence="12">
    <location>
        <begin position="1284"/>
        <end position="1309"/>
    </location>
</feature>
<evidence type="ECO:0000259" key="13">
    <source>
        <dbReference type="PROSITE" id="PS50109"/>
    </source>
</evidence>
<dbReference type="Gene3D" id="3.40.50.2300">
    <property type="match status" value="1"/>
</dbReference>
<evidence type="ECO:0000256" key="3">
    <source>
        <dbReference type="ARBA" id="ARBA00022553"/>
    </source>
</evidence>
<feature type="domain" description="HAMP" evidence="15">
    <location>
        <begin position="380"/>
        <end position="432"/>
    </location>
</feature>
<dbReference type="SUPFAM" id="SSF47384">
    <property type="entry name" value="Homodimeric domain of signal transducing histidine kinase"/>
    <property type="match status" value="1"/>
</dbReference>
<accession>A0A423XPJ6</accession>
<dbReference type="Pfam" id="PF00672">
    <property type="entry name" value="HAMP"/>
    <property type="match status" value="4"/>
</dbReference>
<dbReference type="GO" id="GO:0000155">
    <property type="term" value="F:phosphorelay sensor kinase activity"/>
    <property type="evidence" value="ECO:0007669"/>
    <property type="project" value="InterPro"/>
</dbReference>
<name>A0A423XPJ6_9PEZI</name>
<evidence type="ECO:0000256" key="6">
    <source>
        <dbReference type="ARBA" id="ARBA00022741"/>
    </source>
</evidence>
<evidence type="ECO:0000256" key="9">
    <source>
        <dbReference type="ARBA" id="ARBA00023012"/>
    </source>
</evidence>
<dbReference type="Pfam" id="PF00072">
    <property type="entry name" value="Response_reg"/>
    <property type="match status" value="1"/>
</dbReference>
<evidence type="ECO:0000256" key="10">
    <source>
        <dbReference type="PROSITE-ProRule" id="PRU00169"/>
    </source>
</evidence>
<dbReference type="FunFam" id="1.10.287.130:FF:000002">
    <property type="entry name" value="Two-component osmosensing histidine kinase"/>
    <property type="match status" value="1"/>
</dbReference>
<dbReference type="PANTHER" id="PTHR45339">
    <property type="entry name" value="HYBRID SIGNAL TRANSDUCTION HISTIDINE KINASE J"/>
    <property type="match status" value="1"/>
</dbReference>
<dbReference type="FunFam" id="3.30.565.10:FF:000015">
    <property type="entry name" value="Two-component osmosensing histidine kinase"/>
    <property type="match status" value="1"/>
</dbReference>
<keyword evidence="5" id="KW-0677">Repeat</keyword>
<dbReference type="PROSITE" id="PS50110">
    <property type="entry name" value="RESPONSE_REGULATORY"/>
    <property type="match status" value="1"/>
</dbReference>
<evidence type="ECO:0000256" key="4">
    <source>
        <dbReference type="ARBA" id="ARBA00022679"/>
    </source>
</evidence>
<dbReference type="PANTHER" id="PTHR45339:SF1">
    <property type="entry name" value="HYBRID SIGNAL TRANSDUCTION HISTIDINE KINASE J"/>
    <property type="match status" value="1"/>
</dbReference>
<dbReference type="FunFam" id="1.20.120.1530:FF:000002">
    <property type="entry name" value="Two-component osmosensing histidine kinase"/>
    <property type="match status" value="3"/>
</dbReference>
<evidence type="ECO:0000256" key="2">
    <source>
        <dbReference type="ARBA" id="ARBA00012438"/>
    </source>
</evidence>
<dbReference type="InterPro" id="IPR003661">
    <property type="entry name" value="HisK_dim/P_dom"/>
</dbReference>
<gene>
    <name evidence="16" type="ORF">VPNG_00358</name>
</gene>
<comment type="caution">
    <text evidence="16">The sequence shown here is derived from an EMBL/GenBank/DDBJ whole genome shotgun (WGS) entry which is preliminary data.</text>
</comment>
<dbReference type="Gene3D" id="1.10.287.130">
    <property type="match status" value="1"/>
</dbReference>
<keyword evidence="8" id="KW-0067">ATP-binding</keyword>
<keyword evidence="7" id="KW-0418">Kinase</keyword>
<dbReference type="Gene3D" id="1.20.120.1530">
    <property type="match status" value="3"/>
</dbReference>
<feature type="domain" description="HAMP" evidence="15">
    <location>
        <begin position="193"/>
        <end position="248"/>
    </location>
</feature>
<comment type="catalytic activity">
    <reaction evidence="1">
        <text>ATP + protein L-histidine = ADP + protein N-phospho-L-histidine.</text>
        <dbReference type="EC" id="2.7.13.3"/>
    </reaction>
</comment>
<dbReference type="SMART" id="SM00304">
    <property type="entry name" value="HAMP"/>
    <property type="match status" value="6"/>
</dbReference>
<dbReference type="Pfam" id="PF02518">
    <property type="entry name" value="HATPase_c"/>
    <property type="match status" value="1"/>
</dbReference>
<dbReference type="InterPro" id="IPR036890">
    <property type="entry name" value="HATPase_C_sf"/>
</dbReference>
<evidence type="ECO:0000256" key="7">
    <source>
        <dbReference type="ARBA" id="ARBA00022777"/>
    </source>
</evidence>
<feature type="domain" description="HAMP" evidence="15">
    <location>
        <begin position="472"/>
        <end position="524"/>
    </location>
</feature>
<dbReference type="CDD" id="cd16922">
    <property type="entry name" value="HATPase_EvgS-ArcB-TorS-like"/>
    <property type="match status" value="1"/>
</dbReference>
<organism evidence="16 17">
    <name type="scientific">Cytospora leucostoma</name>
    <dbReference type="NCBI Taxonomy" id="1230097"/>
    <lineage>
        <taxon>Eukaryota</taxon>
        <taxon>Fungi</taxon>
        <taxon>Dikarya</taxon>
        <taxon>Ascomycota</taxon>
        <taxon>Pezizomycotina</taxon>
        <taxon>Sordariomycetes</taxon>
        <taxon>Sordariomycetidae</taxon>
        <taxon>Diaporthales</taxon>
        <taxon>Cytosporaceae</taxon>
        <taxon>Cytospora</taxon>
    </lineage>
</organism>
<dbReference type="FunFam" id="3.40.50.2300:FF:000207">
    <property type="entry name" value="Two-component osmosensing histidine kinase"/>
    <property type="match status" value="1"/>
</dbReference>
<evidence type="ECO:0000256" key="1">
    <source>
        <dbReference type="ARBA" id="ARBA00000085"/>
    </source>
</evidence>
<dbReference type="GO" id="GO:0016020">
    <property type="term" value="C:membrane"/>
    <property type="evidence" value="ECO:0007669"/>
    <property type="project" value="InterPro"/>
</dbReference>
<keyword evidence="4" id="KW-0808">Transferase</keyword>
<dbReference type="SUPFAM" id="SSF52172">
    <property type="entry name" value="CheY-like"/>
    <property type="match status" value="1"/>
</dbReference>
<evidence type="ECO:0000259" key="14">
    <source>
        <dbReference type="PROSITE" id="PS50110"/>
    </source>
</evidence>
<reference evidence="16 17" key="1">
    <citation type="submission" date="2015-09" db="EMBL/GenBank/DDBJ databases">
        <title>Host preference determinants of Valsa canker pathogens revealed by comparative genomics.</title>
        <authorList>
            <person name="Yin Z."/>
            <person name="Huang L."/>
        </authorList>
    </citation>
    <scope>NUCLEOTIDE SEQUENCE [LARGE SCALE GENOMIC DNA]</scope>
    <source>
        <strain evidence="16 17">SXYLt</strain>
    </source>
</reference>
<dbReference type="OrthoDB" id="10266508at2759"/>
<feature type="domain" description="HAMP" evidence="15">
    <location>
        <begin position="288"/>
        <end position="340"/>
    </location>
</feature>
<dbReference type="SMART" id="SM00388">
    <property type="entry name" value="HisKA"/>
    <property type="match status" value="1"/>
</dbReference>
<dbReference type="FunFam" id="1.20.120.1530:FF:000001">
    <property type="entry name" value="Two-component osmosensing histidine kinase"/>
    <property type="match status" value="1"/>
</dbReference>
<dbReference type="GO" id="GO:0005524">
    <property type="term" value="F:ATP binding"/>
    <property type="evidence" value="ECO:0007669"/>
    <property type="project" value="UniProtKB-KW"/>
</dbReference>
<dbReference type="Pfam" id="PF18947">
    <property type="entry name" value="HAMP_2"/>
    <property type="match status" value="1"/>
</dbReference>
<dbReference type="PROSITE" id="PS50109">
    <property type="entry name" value="HIS_KIN"/>
    <property type="match status" value="1"/>
</dbReference>
<keyword evidence="17" id="KW-1185">Reference proteome</keyword>
<dbReference type="InterPro" id="IPR003594">
    <property type="entry name" value="HATPase_dom"/>
</dbReference>
<feature type="domain" description="Response regulatory" evidence="14">
    <location>
        <begin position="1101"/>
        <end position="1220"/>
    </location>
</feature>
<dbReference type="InterPro" id="IPR001789">
    <property type="entry name" value="Sig_transdc_resp-reg_receiver"/>
</dbReference>
<keyword evidence="6" id="KW-0547">Nucleotide-binding</keyword>
<evidence type="ECO:0000256" key="5">
    <source>
        <dbReference type="ARBA" id="ARBA00022737"/>
    </source>
</evidence>
<dbReference type="InterPro" id="IPR003660">
    <property type="entry name" value="HAMP_dom"/>
</dbReference>
<dbReference type="InterPro" id="IPR004358">
    <property type="entry name" value="Sig_transdc_His_kin-like_C"/>
</dbReference>
<dbReference type="Pfam" id="PF00512">
    <property type="entry name" value="HisKA"/>
    <property type="match status" value="1"/>
</dbReference>
<evidence type="ECO:0000313" key="16">
    <source>
        <dbReference type="EMBL" id="ROW18438.1"/>
    </source>
</evidence>
<dbReference type="STRING" id="1230097.A0A423XPJ6"/>
<dbReference type="SUPFAM" id="SSF55874">
    <property type="entry name" value="ATPase domain of HSP90 chaperone/DNA topoisomerase II/histidine kinase"/>
    <property type="match status" value="1"/>
</dbReference>
<sequence length="1309" mass="143418">MADNSALAATVAIVKSLATDAHGPSSANRSVGKPIELPGPETPEKQQLERELSALVMRVQQLETRANSTGIANFPDTPNETADSVFGDDTATSPSRLGRDHSKSRPGSIGRNGLVEHPVLIKAPPLTDDALEGLREHVDDQSRLLDSQRQELAGVKAQLIQQEQLQEKALAIIEQERVATLERELWKHQKANEAFQKALREIGDILTAVARGDLSKRVRLNTVEMDPEITTFKRTINTMMDQLGEFSSEVSRVAREVGTEGILGGQAQIEGVAGTWKELTDNVNLMAQNLTDQVREIATVTTSVAHGDLTKKIERPARGEIFQLQQTINTMVDQLRTFASEVTRVAKDVGTEGKLGGQADVNGVKGMWNDLTVNVNAMADNLTTQVRDIIKVTTAIAKGDLTQKIEAQCKGEIFELKNTINSMVEQLQQFAREVTKIAKEVGTEGRLGGQATVHDVEGTWKDLTQNVNGMAMNLTTQVREIATVTTAVARGDLGKRISVEAQGEILDLKNTINTMVDRLSTFAFEVSKVAREVGTDGTLGGQAQVENVEGKWKDLTENVNVMALNLTTQVRGISSVTQAIANGDMSRKIDVEARGEILILKDTINNMVDRLNSFCNEVQRVARDVGIDGILGGQADVAGLKGRWKEITTDVNTMANNLTAQVRAFGDITNAATDGNFTKIVEVEASGEMDELKKKINQMVFNLRDSIQRNTQAREAAELANKTKSEFLANMSHEIRTPMNGIIGMTQLTLDTDLTTYQREMLNIVNSLANSLLIIIDDILDLSKIEARRMVIEEIPYTLRGTVFNALKTLAVKANEKNLELTYQVDSSVPDHVVGDSFRLRQIILNLVGNAIKFTEHGKVSLQIQKSELSVKRDEYAIEFVVSDTGIGIPSDKLDLIFDTFQQADGSMTRKFGGTGLGLSISKRLVNLMGGDIRVESELGHGSSFFFTCVVRSADDDVAQIAKSLNPYKGHQVLFIDKGNTGHGSGIPTMLQGLGLLPYVVDSESDPVLVKQREKGTTPYDVIIVDDLDTARKLRAIDDFKYLPIVLLAPVVHVNLKSCLDLGVTSYMTTPCKLIDLGNGMIPALENRAAPSLADNTRSFEILLAEDNAVNQKLAVKILEKYHHVVTVVGNGEEACQAVRKRKFDIILMDVQMPVMGGFEATGKIREYERSLGTQRTPIIALTAHAMMGDRERCIQAQMDEYLSKPLQQNHLIQTILKCATLGGALAQNRDRDRDISRQADAKAAGQRVPTDITANYLRAQRPALQSHGSDIVKNRLDSPALVSVDQEDPLSRARNSISVPPAGQKRKR</sequence>
<feature type="domain" description="HAMP" evidence="15">
    <location>
        <begin position="564"/>
        <end position="616"/>
    </location>
</feature>
<dbReference type="GO" id="GO:0071474">
    <property type="term" value="P:cellular hyperosmotic response"/>
    <property type="evidence" value="ECO:0007669"/>
    <property type="project" value="TreeGrafter"/>
</dbReference>
<evidence type="ECO:0000256" key="12">
    <source>
        <dbReference type="SAM" id="MobiDB-lite"/>
    </source>
</evidence>
<evidence type="ECO:0000256" key="11">
    <source>
        <dbReference type="SAM" id="Coils"/>
    </source>
</evidence>
<evidence type="ECO:0000259" key="15">
    <source>
        <dbReference type="PROSITE" id="PS50885"/>
    </source>
</evidence>
<proteinExistence type="predicted"/>
<dbReference type="InterPro" id="IPR011006">
    <property type="entry name" value="CheY-like_superfamily"/>
</dbReference>